<dbReference type="InterPro" id="IPR000182">
    <property type="entry name" value="GNAT_dom"/>
</dbReference>
<feature type="domain" description="N-acetyltransferase" evidence="3">
    <location>
        <begin position="4"/>
        <end position="134"/>
    </location>
</feature>
<evidence type="ECO:0000313" key="4">
    <source>
        <dbReference type="EMBL" id="OWL93375.1"/>
    </source>
</evidence>
<organism evidence="4 5">
    <name type="scientific">Deinococcus indicus</name>
    <dbReference type="NCBI Taxonomy" id="223556"/>
    <lineage>
        <taxon>Bacteria</taxon>
        <taxon>Thermotogati</taxon>
        <taxon>Deinococcota</taxon>
        <taxon>Deinococci</taxon>
        <taxon>Deinococcales</taxon>
        <taxon>Deinococcaceae</taxon>
        <taxon>Deinococcus</taxon>
    </lineage>
</organism>
<dbReference type="InterPro" id="IPR016181">
    <property type="entry name" value="Acyl_CoA_acyltransferase"/>
</dbReference>
<dbReference type="InterPro" id="IPR050832">
    <property type="entry name" value="Bact_Acetyltransf"/>
</dbReference>
<evidence type="ECO:0000256" key="1">
    <source>
        <dbReference type="ARBA" id="ARBA00022679"/>
    </source>
</evidence>
<dbReference type="PANTHER" id="PTHR43877">
    <property type="entry name" value="AMINOALKYLPHOSPHONATE N-ACETYLTRANSFERASE-RELATED-RELATED"/>
    <property type="match status" value="1"/>
</dbReference>
<accession>A0A2D0A716</accession>
<keyword evidence="1" id="KW-0808">Transferase</keyword>
<sequence length="135" mass="15067">MPPFRIRRLGPGDEAALERLAHDETDFTDEPPSPPLTLDAARAYLNDPGVWHWHAEDDSGDPLDVMFEEIGVRQSWRGRGVGRALVAALHAHMREQGIRNVWVAADSEEAQAFYRACGYDTDELQGVILSRTLDG</sequence>
<comment type="caution">
    <text evidence="4">The sequence shown here is derived from an EMBL/GenBank/DDBJ whole genome shotgun (WGS) entry which is preliminary data.</text>
</comment>
<name>A0A2D0A716_9DEIO</name>
<gene>
    <name evidence="4" type="ORF">CBQ26_20145</name>
</gene>
<dbReference type="OrthoDB" id="4119890at2"/>
<evidence type="ECO:0000259" key="3">
    <source>
        <dbReference type="PROSITE" id="PS51186"/>
    </source>
</evidence>
<dbReference type="EMBL" id="NHMK01000036">
    <property type="protein sequence ID" value="OWL93375.1"/>
    <property type="molecule type" value="Genomic_DNA"/>
</dbReference>
<dbReference type="GO" id="GO:0016747">
    <property type="term" value="F:acyltransferase activity, transferring groups other than amino-acyl groups"/>
    <property type="evidence" value="ECO:0007669"/>
    <property type="project" value="InterPro"/>
</dbReference>
<evidence type="ECO:0000313" key="5">
    <source>
        <dbReference type="Proteomes" id="UP000197208"/>
    </source>
</evidence>
<proteinExistence type="predicted"/>
<dbReference type="Gene3D" id="3.40.630.30">
    <property type="match status" value="1"/>
</dbReference>
<protein>
    <recommendedName>
        <fullName evidence="3">N-acetyltransferase domain-containing protein</fullName>
    </recommendedName>
</protein>
<dbReference type="AlphaFoldDB" id="A0A2D0A716"/>
<reference evidence="4 5" key="1">
    <citation type="submission" date="2017-05" db="EMBL/GenBank/DDBJ databases">
        <title>De novo genome assembly of Deniococcus indicus strain DR1.</title>
        <authorList>
            <person name="Chauhan D."/>
            <person name="Yennamalli R.M."/>
            <person name="Priyadarshini R."/>
        </authorList>
    </citation>
    <scope>NUCLEOTIDE SEQUENCE [LARGE SCALE GENOMIC DNA]</scope>
    <source>
        <strain evidence="4 5">DR1</strain>
    </source>
</reference>
<keyword evidence="2" id="KW-0012">Acyltransferase</keyword>
<dbReference type="Pfam" id="PF13508">
    <property type="entry name" value="Acetyltransf_7"/>
    <property type="match status" value="1"/>
</dbReference>
<evidence type="ECO:0000256" key="2">
    <source>
        <dbReference type="ARBA" id="ARBA00023315"/>
    </source>
</evidence>
<dbReference type="SUPFAM" id="SSF55729">
    <property type="entry name" value="Acyl-CoA N-acyltransferases (Nat)"/>
    <property type="match status" value="1"/>
</dbReference>
<dbReference type="CDD" id="cd04301">
    <property type="entry name" value="NAT_SF"/>
    <property type="match status" value="1"/>
</dbReference>
<dbReference type="PROSITE" id="PS51186">
    <property type="entry name" value="GNAT"/>
    <property type="match status" value="1"/>
</dbReference>
<dbReference type="RefSeq" id="WP_088250395.1">
    <property type="nucleotide sequence ID" value="NZ_BNAM01000020.1"/>
</dbReference>
<keyword evidence="5" id="KW-1185">Reference proteome</keyword>
<dbReference type="Proteomes" id="UP000197208">
    <property type="component" value="Unassembled WGS sequence"/>
</dbReference>